<evidence type="ECO:0000256" key="1">
    <source>
        <dbReference type="SAM" id="MobiDB-lite"/>
    </source>
</evidence>
<comment type="caution">
    <text evidence="2">The sequence shown here is derived from an EMBL/GenBank/DDBJ whole genome shotgun (WGS) entry which is preliminary data.</text>
</comment>
<reference evidence="2" key="1">
    <citation type="submission" date="2021-06" db="EMBL/GenBank/DDBJ databases">
        <title>New haloarchaea isolates fom saline soil.</title>
        <authorList>
            <person name="Duran-Viseras A."/>
            <person name="Sanchez-Porro C.S."/>
            <person name="Ventosa A."/>
        </authorList>
    </citation>
    <scope>NUCLEOTIDE SEQUENCE</scope>
    <source>
        <strain evidence="2">JCM 18369</strain>
    </source>
</reference>
<feature type="compositionally biased region" description="Acidic residues" evidence="1">
    <location>
        <begin position="331"/>
        <end position="354"/>
    </location>
</feature>
<keyword evidence="3" id="KW-1185">Reference proteome</keyword>
<proteinExistence type="predicted"/>
<gene>
    <name evidence="2" type="ORF">KTS37_19255</name>
</gene>
<dbReference type="Proteomes" id="UP001166304">
    <property type="component" value="Unassembled WGS sequence"/>
</dbReference>
<name>A0AA41G440_9EURY</name>
<protein>
    <recommendedName>
        <fullName evidence="4">Replication protein</fullName>
    </recommendedName>
</protein>
<sequence length="408" mass="45406">MSGAATDAGDDVLNDEAARIVEAIERPKQLDDMSRGVEGWLPTLDLPGFGDAYDSCGDDIPHFCSDCGHTFPVGRTCKRSTCPRCAPKWVTERARNIVSRLDTVCRVKSGELGEAVYKHHVVLSPPDDWYLEADDVLERTQKVIKEIMQLMDAEGLVAYHPWAGKNDAGETVGDDRGEWKKRLFNGRSWENDVKDEVKPRGHFHLVVASPHIPGGQVTKQVWEETGWIIDRITKRGDSKKSLDDDNLEDVARAVTYVLSHTGIDTRGEGHNQAAYTKFGRLWHDHDIDVYDDVQRVADEAVASVAPQTLGIDPDSIRCKREVKEEDRVDDGIDTYEGDTDGSGDGSGDELEADGTNEVRMVACSGEVRDIGDAPEFLEDEDWRNRAPCARELIEAWLEWEEGDGWPGG</sequence>
<feature type="region of interest" description="Disordered" evidence="1">
    <location>
        <begin position="322"/>
        <end position="354"/>
    </location>
</feature>
<evidence type="ECO:0000313" key="3">
    <source>
        <dbReference type="Proteomes" id="UP001166304"/>
    </source>
</evidence>
<evidence type="ECO:0008006" key="4">
    <source>
        <dbReference type="Google" id="ProtNLM"/>
    </source>
</evidence>
<accession>A0AA41G440</accession>
<dbReference type="AlphaFoldDB" id="A0AA41G440"/>
<dbReference type="RefSeq" id="WP_217284984.1">
    <property type="nucleotide sequence ID" value="NZ_JAHQXE010000010.1"/>
</dbReference>
<organism evidence="2 3">
    <name type="scientific">Haloarcula salina</name>
    <dbReference type="NCBI Taxonomy" id="1429914"/>
    <lineage>
        <taxon>Archaea</taxon>
        <taxon>Methanobacteriati</taxon>
        <taxon>Methanobacteriota</taxon>
        <taxon>Stenosarchaea group</taxon>
        <taxon>Halobacteria</taxon>
        <taxon>Halobacteriales</taxon>
        <taxon>Haloarculaceae</taxon>
        <taxon>Haloarcula</taxon>
    </lineage>
</organism>
<evidence type="ECO:0000313" key="2">
    <source>
        <dbReference type="EMBL" id="MBV0903928.1"/>
    </source>
</evidence>
<dbReference type="EMBL" id="JAHQXE010000010">
    <property type="protein sequence ID" value="MBV0903928.1"/>
    <property type="molecule type" value="Genomic_DNA"/>
</dbReference>